<protein>
    <submittedName>
        <fullName evidence="1">Uncharacterized protein</fullName>
    </submittedName>
</protein>
<dbReference type="AlphaFoldDB" id="U9UE16"/>
<sequence length="101" mass="11476">MKATGDTRNSIIGGWVFLCLVQLMVDSLLSFRSVTIHYILNWDFGSNLNLLSFPDISQNENDFNACNIRFVTLQIVIFNSDRFIILTNSTSLPKIAQFLDV</sequence>
<gene>
    <name evidence="1" type="ORF">GLOINDRAFT_320771</name>
</gene>
<organism evidence="1">
    <name type="scientific">Rhizophagus irregularis (strain DAOM 181602 / DAOM 197198 / MUCL 43194)</name>
    <name type="common">Arbuscular mycorrhizal fungus</name>
    <name type="synonym">Glomus intraradices</name>
    <dbReference type="NCBI Taxonomy" id="747089"/>
    <lineage>
        <taxon>Eukaryota</taxon>
        <taxon>Fungi</taxon>
        <taxon>Fungi incertae sedis</taxon>
        <taxon>Mucoromycota</taxon>
        <taxon>Glomeromycotina</taxon>
        <taxon>Glomeromycetes</taxon>
        <taxon>Glomerales</taxon>
        <taxon>Glomeraceae</taxon>
        <taxon>Rhizophagus</taxon>
    </lineage>
</organism>
<proteinExistence type="predicted"/>
<name>U9UE16_RHIID</name>
<evidence type="ECO:0000313" key="1">
    <source>
        <dbReference type="EMBL" id="ESA18620.1"/>
    </source>
</evidence>
<dbReference type="EMBL" id="KI279036">
    <property type="protein sequence ID" value="ESA18620.1"/>
    <property type="molecule type" value="Genomic_DNA"/>
</dbReference>
<reference evidence="1" key="1">
    <citation type="submission" date="2013-07" db="EMBL/GenBank/DDBJ databases">
        <title>The genome of an arbuscular mycorrhizal fungus provides insights into the evolution of the oldest plant symbiosis.</title>
        <authorList>
            <consortium name="DOE Joint Genome Institute"/>
            <person name="Tisserant E."/>
            <person name="Malbreil M."/>
            <person name="Kuo A."/>
            <person name="Kohler A."/>
            <person name="Symeonidi A."/>
            <person name="Balestrini R."/>
            <person name="Charron P."/>
            <person name="Duensing N."/>
            <person name="Frei-dit-Frey N."/>
            <person name="Gianinazzi-Pearson V."/>
            <person name="Gilbert B."/>
            <person name="Handa Y."/>
            <person name="Hijri M."/>
            <person name="Kaul R."/>
            <person name="Kawaguchi M."/>
            <person name="Krajinski F."/>
            <person name="Lammers P."/>
            <person name="Lapierre D."/>
            <person name="Masclaux F.G."/>
            <person name="Murat C."/>
            <person name="Morin E."/>
            <person name="Ndikumana S."/>
            <person name="Pagni M."/>
            <person name="Petitpierre D."/>
            <person name="Requena N."/>
            <person name="Rosikiewicz P."/>
            <person name="Riley R."/>
            <person name="Saito K."/>
            <person name="San Clemente H."/>
            <person name="Shapiro H."/>
            <person name="van Tuinen D."/>
            <person name="Becard G."/>
            <person name="Bonfante P."/>
            <person name="Paszkowski U."/>
            <person name="Shachar-Hill Y."/>
            <person name="Young J.P."/>
            <person name="Sanders I.R."/>
            <person name="Henrissat B."/>
            <person name="Rensing S.A."/>
            <person name="Grigoriev I.V."/>
            <person name="Corradi N."/>
            <person name="Roux C."/>
            <person name="Martin F."/>
        </authorList>
    </citation>
    <scope>NUCLEOTIDE SEQUENCE</scope>
    <source>
        <strain evidence="1">DAOM 197198</strain>
    </source>
</reference>
<accession>U9UE16</accession>
<dbReference type="HOGENOM" id="CLU_2293134_0_0_1"/>